<proteinExistence type="predicted"/>
<accession>A0A0A8ZLM5</accession>
<sequence length="32" mass="3820">MCFALELIMQCKLSTQWKPERIITLVCTCFRI</sequence>
<name>A0A0A8ZLM5_ARUDO</name>
<dbReference type="AlphaFoldDB" id="A0A0A8ZLM5"/>
<evidence type="ECO:0000313" key="1">
    <source>
        <dbReference type="EMBL" id="JAD38583.1"/>
    </source>
</evidence>
<protein>
    <submittedName>
        <fullName evidence="1">Uncharacterized protein</fullName>
    </submittedName>
</protein>
<organism evidence="1">
    <name type="scientific">Arundo donax</name>
    <name type="common">Giant reed</name>
    <name type="synonym">Donax arundinaceus</name>
    <dbReference type="NCBI Taxonomy" id="35708"/>
    <lineage>
        <taxon>Eukaryota</taxon>
        <taxon>Viridiplantae</taxon>
        <taxon>Streptophyta</taxon>
        <taxon>Embryophyta</taxon>
        <taxon>Tracheophyta</taxon>
        <taxon>Spermatophyta</taxon>
        <taxon>Magnoliopsida</taxon>
        <taxon>Liliopsida</taxon>
        <taxon>Poales</taxon>
        <taxon>Poaceae</taxon>
        <taxon>PACMAD clade</taxon>
        <taxon>Arundinoideae</taxon>
        <taxon>Arundineae</taxon>
        <taxon>Arundo</taxon>
    </lineage>
</organism>
<reference evidence="1" key="2">
    <citation type="journal article" date="2015" name="Data Brief">
        <title>Shoot transcriptome of the giant reed, Arundo donax.</title>
        <authorList>
            <person name="Barrero R.A."/>
            <person name="Guerrero F.D."/>
            <person name="Moolhuijzen P."/>
            <person name="Goolsby J.A."/>
            <person name="Tidwell J."/>
            <person name="Bellgard S.E."/>
            <person name="Bellgard M.I."/>
        </authorList>
    </citation>
    <scope>NUCLEOTIDE SEQUENCE</scope>
    <source>
        <tissue evidence="1">Shoot tissue taken approximately 20 cm above the soil surface</tissue>
    </source>
</reference>
<dbReference type="EMBL" id="GBRH01259312">
    <property type="protein sequence ID" value="JAD38583.1"/>
    <property type="molecule type" value="Transcribed_RNA"/>
</dbReference>
<reference evidence="1" key="1">
    <citation type="submission" date="2014-09" db="EMBL/GenBank/DDBJ databases">
        <authorList>
            <person name="Magalhaes I.L.F."/>
            <person name="Oliveira U."/>
            <person name="Santos F.R."/>
            <person name="Vidigal T.H.D.A."/>
            <person name="Brescovit A.D."/>
            <person name="Santos A.J."/>
        </authorList>
    </citation>
    <scope>NUCLEOTIDE SEQUENCE</scope>
    <source>
        <tissue evidence="1">Shoot tissue taken approximately 20 cm above the soil surface</tissue>
    </source>
</reference>